<dbReference type="SUPFAM" id="SSF54593">
    <property type="entry name" value="Glyoxalase/Bleomycin resistance protein/Dihydroxybiphenyl dioxygenase"/>
    <property type="match status" value="1"/>
</dbReference>
<dbReference type="OrthoDB" id="16820at2759"/>
<evidence type="ECO:0000313" key="3">
    <source>
        <dbReference type="EMBL" id="KAF1966896.1"/>
    </source>
</evidence>
<protein>
    <recommendedName>
        <fullName evidence="2">Glyoxalase/fosfomycin resistance/dioxygenase domain-containing protein</fullName>
    </recommendedName>
</protein>
<proteinExistence type="predicted"/>
<keyword evidence="1" id="KW-0732">Signal</keyword>
<sequence>MILQTAILLTLLPFILCCKPQQRRESSNATTQYPFADLGLDTPSSPATIGFFINHFSLNTNNLTRSLNFYTPVFGLRHMFTYHLTPCLSITQSTHSQGGRNGSAYQTTAELIRNKQNSAGIIELVYFNRTTIGGAPIQGGHEKTGISNHVGFVTPDQEATQKRLEEHGVRIYKKLGGRCLERDPWDRSLCWGMRRGWVSQRGVRSNVR</sequence>
<keyword evidence="4" id="KW-1185">Reference proteome</keyword>
<dbReference type="Proteomes" id="UP000800036">
    <property type="component" value="Unassembled WGS sequence"/>
</dbReference>
<feature type="signal peptide" evidence="1">
    <location>
        <begin position="1"/>
        <end position="17"/>
    </location>
</feature>
<name>A0A6A5UVG0_9PLEO</name>
<evidence type="ECO:0000259" key="2">
    <source>
        <dbReference type="Pfam" id="PF00903"/>
    </source>
</evidence>
<dbReference type="Pfam" id="PF00903">
    <property type="entry name" value="Glyoxalase"/>
    <property type="match status" value="1"/>
</dbReference>
<gene>
    <name evidence="3" type="ORF">BU23DRAFT_306020</name>
</gene>
<evidence type="ECO:0000313" key="4">
    <source>
        <dbReference type="Proteomes" id="UP000800036"/>
    </source>
</evidence>
<organism evidence="3 4">
    <name type="scientific">Bimuria novae-zelandiae CBS 107.79</name>
    <dbReference type="NCBI Taxonomy" id="1447943"/>
    <lineage>
        <taxon>Eukaryota</taxon>
        <taxon>Fungi</taxon>
        <taxon>Dikarya</taxon>
        <taxon>Ascomycota</taxon>
        <taxon>Pezizomycotina</taxon>
        <taxon>Dothideomycetes</taxon>
        <taxon>Pleosporomycetidae</taxon>
        <taxon>Pleosporales</taxon>
        <taxon>Massarineae</taxon>
        <taxon>Didymosphaeriaceae</taxon>
        <taxon>Bimuria</taxon>
    </lineage>
</organism>
<dbReference type="InterPro" id="IPR029068">
    <property type="entry name" value="Glyas_Bleomycin-R_OHBP_Dase"/>
</dbReference>
<feature type="chain" id="PRO_5025455535" description="Glyoxalase/fosfomycin resistance/dioxygenase domain-containing protein" evidence="1">
    <location>
        <begin position="18"/>
        <end position="208"/>
    </location>
</feature>
<feature type="domain" description="Glyoxalase/fosfomycin resistance/dioxygenase" evidence="2">
    <location>
        <begin position="53"/>
        <end position="176"/>
    </location>
</feature>
<dbReference type="AlphaFoldDB" id="A0A6A5UVG0"/>
<dbReference type="Gene3D" id="3.10.180.10">
    <property type="entry name" value="2,3-Dihydroxybiphenyl 1,2-Dioxygenase, domain 1"/>
    <property type="match status" value="1"/>
</dbReference>
<accession>A0A6A5UVG0</accession>
<dbReference type="InterPro" id="IPR004360">
    <property type="entry name" value="Glyas_Fos-R_dOase_dom"/>
</dbReference>
<dbReference type="EMBL" id="ML976739">
    <property type="protein sequence ID" value="KAF1966896.1"/>
    <property type="molecule type" value="Genomic_DNA"/>
</dbReference>
<evidence type="ECO:0000256" key="1">
    <source>
        <dbReference type="SAM" id="SignalP"/>
    </source>
</evidence>
<reference evidence="3" key="1">
    <citation type="journal article" date="2020" name="Stud. Mycol.">
        <title>101 Dothideomycetes genomes: a test case for predicting lifestyles and emergence of pathogens.</title>
        <authorList>
            <person name="Haridas S."/>
            <person name="Albert R."/>
            <person name="Binder M."/>
            <person name="Bloem J."/>
            <person name="Labutti K."/>
            <person name="Salamov A."/>
            <person name="Andreopoulos B."/>
            <person name="Baker S."/>
            <person name="Barry K."/>
            <person name="Bills G."/>
            <person name="Bluhm B."/>
            <person name="Cannon C."/>
            <person name="Castanera R."/>
            <person name="Culley D."/>
            <person name="Daum C."/>
            <person name="Ezra D."/>
            <person name="Gonzalez J."/>
            <person name="Henrissat B."/>
            <person name="Kuo A."/>
            <person name="Liang C."/>
            <person name="Lipzen A."/>
            <person name="Lutzoni F."/>
            <person name="Magnuson J."/>
            <person name="Mondo S."/>
            <person name="Nolan M."/>
            <person name="Ohm R."/>
            <person name="Pangilinan J."/>
            <person name="Park H.-J."/>
            <person name="Ramirez L."/>
            <person name="Alfaro M."/>
            <person name="Sun H."/>
            <person name="Tritt A."/>
            <person name="Yoshinaga Y."/>
            <person name="Zwiers L.-H."/>
            <person name="Turgeon B."/>
            <person name="Goodwin S."/>
            <person name="Spatafora J."/>
            <person name="Crous P."/>
            <person name="Grigoriev I."/>
        </authorList>
    </citation>
    <scope>NUCLEOTIDE SEQUENCE</scope>
    <source>
        <strain evidence="3">CBS 107.79</strain>
    </source>
</reference>